<keyword evidence="15" id="KW-1185">Reference proteome</keyword>
<evidence type="ECO:0000256" key="2">
    <source>
        <dbReference type="ARBA" id="ARBA00012768"/>
    </source>
</evidence>
<proteinExistence type="inferred from homology"/>
<evidence type="ECO:0000256" key="3">
    <source>
        <dbReference type="ARBA" id="ARBA00020049"/>
    </source>
</evidence>
<evidence type="ECO:0000313" key="14">
    <source>
        <dbReference type="EMBL" id="BBL45851.1"/>
    </source>
</evidence>
<evidence type="ECO:0000256" key="11">
    <source>
        <dbReference type="ARBA" id="ARBA00023211"/>
    </source>
</evidence>
<dbReference type="NCBIfam" id="TIGR00372">
    <property type="entry name" value="cas4"/>
    <property type="match status" value="1"/>
</dbReference>
<dbReference type="PANTHER" id="PTHR36531:SF2">
    <property type="entry name" value="CRISPR-ASSOCIATED EXONUCLEASE CAS4"/>
    <property type="match status" value="1"/>
</dbReference>
<comment type="cofactor">
    <cofactor evidence="12">
        <name>iron-sulfur cluster</name>
        <dbReference type="ChEBI" id="CHEBI:30408"/>
    </cofactor>
</comment>
<dbReference type="RefSeq" id="WP_258393160.1">
    <property type="nucleotide sequence ID" value="NZ_AP019769.1"/>
</dbReference>
<evidence type="ECO:0000256" key="1">
    <source>
        <dbReference type="ARBA" id="ARBA00009189"/>
    </source>
</evidence>
<dbReference type="PANTHER" id="PTHR36531">
    <property type="entry name" value="CRISPR-ASSOCIATED EXONUCLEASE CAS4"/>
    <property type="match status" value="1"/>
</dbReference>
<evidence type="ECO:0000256" key="12">
    <source>
        <dbReference type="RuleBase" id="RU365022"/>
    </source>
</evidence>
<gene>
    <name evidence="14" type="ORF">MJ1_0709</name>
</gene>
<reference evidence="15" key="1">
    <citation type="journal article" date="2022" name="Int. J. Syst. Evol. Microbiol.">
        <title>Nanobdella aerobiophila gen. nov., sp. nov., a thermoacidophilic, obligate ectosymbiotic archaeon, and proposal of Nanobdellaceae fam. nov., Nanobdellales ord. nov. and Nanobdellia class. nov.</title>
        <authorList>
            <person name="Kato S."/>
            <person name="Ogasawara A."/>
            <person name="Itoh T."/>
            <person name="Sakai H.D."/>
            <person name="Shimizu M."/>
            <person name="Yuki M."/>
            <person name="Kaneko M."/>
            <person name="Takashina T."/>
            <person name="Ohkuma M."/>
        </authorList>
    </citation>
    <scope>NUCLEOTIDE SEQUENCE [LARGE SCALE GENOMIC DNA]</scope>
    <source>
        <strain evidence="15">MJ1</strain>
    </source>
</reference>
<sequence>MVLNNIFIRVTDITDYYFCPRKVYLKRVMHYEEESTEQKIFGSIVHSIFDRINDKEKDIIYSIKENKGYEYILNLYNQFTYKLIEDILLEFDEEIQKLKLDKNKIKIKSYNYVSKDIEERAKNVYNFILESDLYGIELWENLEPKLVTEIDVTSLKNNIIGRVDRIEIYKDEMIPYEIKSGFYRREHVTQLYAYYLLLKDEYPKYKINKGYLLYAKDNYKKEIEFTNKKEIENILYTKDKIYNMIEEKKDPGKVYKDACKKCLFYNICWK</sequence>
<keyword evidence="4 12" id="KW-0540">Nuclease</keyword>
<keyword evidence="5 12" id="KW-0479">Metal-binding</keyword>
<dbReference type="GO" id="GO:0004527">
    <property type="term" value="F:exonuclease activity"/>
    <property type="evidence" value="ECO:0007669"/>
    <property type="project" value="UniProtKB-KW"/>
</dbReference>
<dbReference type="InterPro" id="IPR038726">
    <property type="entry name" value="PDDEXK_AddAB-type"/>
</dbReference>
<keyword evidence="8 12" id="KW-0408">Iron</keyword>
<dbReference type="EMBL" id="AP019769">
    <property type="protein sequence ID" value="BBL45851.1"/>
    <property type="molecule type" value="Genomic_DNA"/>
</dbReference>
<dbReference type="GO" id="GO:0046872">
    <property type="term" value="F:metal ion binding"/>
    <property type="evidence" value="ECO:0007669"/>
    <property type="project" value="UniProtKB-KW"/>
</dbReference>
<comment type="function">
    <text evidence="12">CRISPR (clustered regularly interspaced short palindromic repeat) is an adaptive immune system that provides protection against mobile genetic elements (viruses, transposable elements and conjugative plasmids). CRISPR clusters contain sequences complementary to antecedent mobile elements and target invading nucleic acids. CRISPR clusters are transcribed and processed into CRISPR RNA (crRNA).</text>
</comment>
<protein>
    <recommendedName>
        <fullName evidence="3 12">CRISPR-associated exonuclease Cas4</fullName>
        <ecNumber evidence="2 12">3.1.12.1</ecNumber>
    </recommendedName>
</protein>
<dbReference type="KEGG" id="naer:MJ1_0709"/>
<dbReference type="AlphaFoldDB" id="A0A915WSD8"/>
<evidence type="ECO:0000256" key="5">
    <source>
        <dbReference type="ARBA" id="ARBA00022723"/>
    </source>
</evidence>
<dbReference type="GeneID" id="74568650"/>
<evidence type="ECO:0000256" key="6">
    <source>
        <dbReference type="ARBA" id="ARBA00022801"/>
    </source>
</evidence>
<evidence type="ECO:0000259" key="13">
    <source>
        <dbReference type="Pfam" id="PF12705"/>
    </source>
</evidence>
<evidence type="ECO:0000313" key="15">
    <source>
        <dbReference type="Proteomes" id="UP001055553"/>
    </source>
</evidence>
<evidence type="ECO:0000256" key="9">
    <source>
        <dbReference type="ARBA" id="ARBA00023014"/>
    </source>
</evidence>
<keyword evidence="7 12" id="KW-0269">Exonuclease</keyword>
<evidence type="ECO:0000256" key="7">
    <source>
        <dbReference type="ARBA" id="ARBA00022839"/>
    </source>
</evidence>
<dbReference type="Proteomes" id="UP001055553">
    <property type="component" value="Chromosome"/>
</dbReference>
<organism evidence="14 15">
    <name type="scientific">Nanobdella aerobiophila</name>
    <dbReference type="NCBI Taxonomy" id="2586965"/>
    <lineage>
        <taxon>Archaea</taxon>
        <taxon>Nanobdellota</taxon>
        <taxon>Nanobdellia</taxon>
        <taxon>Nanobdellales</taxon>
        <taxon>Nanobdellaceae</taxon>
        <taxon>Nanobdella</taxon>
    </lineage>
</organism>
<keyword evidence="10 12" id="KW-0051">Antiviral defense</keyword>
<dbReference type="EC" id="3.1.12.1" evidence="2 12"/>
<comment type="similarity">
    <text evidence="1 12">Belongs to the CRISPR-associated exonuclease Cas4 family.</text>
</comment>
<keyword evidence="6 12" id="KW-0378">Hydrolase</keyword>
<feature type="domain" description="PD-(D/E)XK endonuclease-like" evidence="13">
    <location>
        <begin position="10"/>
        <end position="268"/>
    </location>
</feature>
<dbReference type="InterPro" id="IPR011604">
    <property type="entry name" value="PDDEXK-like_dom_sf"/>
</dbReference>
<dbReference type="Gene3D" id="3.90.320.10">
    <property type="match status" value="1"/>
</dbReference>
<evidence type="ECO:0000256" key="8">
    <source>
        <dbReference type="ARBA" id="ARBA00023004"/>
    </source>
</evidence>
<dbReference type="GO" id="GO:0051536">
    <property type="term" value="F:iron-sulfur cluster binding"/>
    <property type="evidence" value="ECO:0007669"/>
    <property type="project" value="UniProtKB-KW"/>
</dbReference>
<dbReference type="Pfam" id="PF12705">
    <property type="entry name" value="PDDEXK_1"/>
    <property type="match status" value="1"/>
</dbReference>
<dbReference type="InterPro" id="IPR051827">
    <property type="entry name" value="Cas4_exonuclease"/>
</dbReference>
<keyword evidence="11 12" id="KW-0464">Manganese</keyword>
<keyword evidence="9 12" id="KW-0411">Iron-sulfur</keyword>
<dbReference type="InterPro" id="IPR013343">
    <property type="entry name" value="CRISPR-assoc_prot_Cas4"/>
</dbReference>
<accession>A0A915WSD8</accession>
<comment type="cofactor">
    <cofactor evidence="12">
        <name>Mg(2+)</name>
        <dbReference type="ChEBI" id="CHEBI:18420"/>
    </cofactor>
    <cofactor evidence="12">
        <name>Mn(2+)</name>
        <dbReference type="ChEBI" id="CHEBI:29035"/>
    </cofactor>
    <text evidence="12">Mg(2+) or Mn(2+) required for ssDNA cleavage activity.</text>
</comment>
<name>A0A915WSD8_9ARCH</name>
<evidence type="ECO:0000256" key="10">
    <source>
        <dbReference type="ARBA" id="ARBA00023118"/>
    </source>
</evidence>
<evidence type="ECO:0000256" key="4">
    <source>
        <dbReference type="ARBA" id="ARBA00022722"/>
    </source>
</evidence>
<dbReference type="GO" id="GO:0051607">
    <property type="term" value="P:defense response to virus"/>
    <property type="evidence" value="ECO:0007669"/>
    <property type="project" value="UniProtKB-KW"/>
</dbReference>